<evidence type="ECO:0000256" key="1">
    <source>
        <dbReference type="SAM" id="SignalP"/>
    </source>
</evidence>
<keyword evidence="1" id="KW-0732">Signal</keyword>
<gene>
    <name evidence="2" type="ORF">NA2_18545</name>
</gene>
<dbReference type="Pfam" id="PF06035">
    <property type="entry name" value="Peptidase_C93"/>
    <property type="match status" value="1"/>
</dbReference>
<sequence>MGISKSLRLAAAAATLLASFTVGAHAAQTFMKTGGLTTQPIGHYELCQREPAECRQSTANARPIKLTRNLWQAMIDINNSVNAAVQPRTDQEIWGIEEFWSYPDVFGDCEDYVLEKRRLLMKAGVPAGNLLITVVRQPNGDGHAVLTVMTSMGDYILDNLEPRVLAWTDTEYTYLKRQSAASSGKWVSINDGRAGAVASVGTSR</sequence>
<evidence type="ECO:0000313" key="2">
    <source>
        <dbReference type="EMBL" id="EKF17286.1"/>
    </source>
</evidence>
<protein>
    <submittedName>
        <fullName evidence="2">Transglutaminase</fullName>
    </submittedName>
</protein>
<dbReference type="AlphaFoldDB" id="K2M571"/>
<comment type="caution">
    <text evidence="2">The sequence shown here is derived from an EMBL/GenBank/DDBJ whole genome shotgun (WGS) entry which is preliminary data.</text>
</comment>
<dbReference type="PANTHER" id="PTHR39327:SF1">
    <property type="entry name" value="BLR5470 PROTEIN"/>
    <property type="match status" value="1"/>
</dbReference>
<dbReference type="EMBL" id="AMRM01000026">
    <property type="protein sequence ID" value="EKF17286.1"/>
    <property type="molecule type" value="Genomic_DNA"/>
</dbReference>
<dbReference type="STRING" id="391937.NA2_18545"/>
<dbReference type="PANTHER" id="PTHR39327">
    <property type="match status" value="1"/>
</dbReference>
<dbReference type="Gene3D" id="3.10.620.30">
    <property type="match status" value="1"/>
</dbReference>
<name>K2M571_9HYPH</name>
<dbReference type="Proteomes" id="UP000006786">
    <property type="component" value="Unassembled WGS sequence"/>
</dbReference>
<dbReference type="OrthoDB" id="7206808at2"/>
<dbReference type="InterPro" id="IPR010319">
    <property type="entry name" value="Transglutaminase-like_Cys_pept"/>
</dbReference>
<dbReference type="eggNOG" id="COG3672">
    <property type="taxonomic scope" value="Bacteria"/>
</dbReference>
<organism evidence="2 3">
    <name type="scientific">Nitratireductor pacificus pht-3B</name>
    <dbReference type="NCBI Taxonomy" id="391937"/>
    <lineage>
        <taxon>Bacteria</taxon>
        <taxon>Pseudomonadati</taxon>
        <taxon>Pseudomonadota</taxon>
        <taxon>Alphaproteobacteria</taxon>
        <taxon>Hyphomicrobiales</taxon>
        <taxon>Phyllobacteriaceae</taxon>
        <taxon>Nitratireductor</taxon>
    </lineage>
</organism>
<evidence type="ECO:0000313" key="3">
    <source>
        <dbReference type="Proteomes" id="UP000006786"/>
    </source>
</evidence>
<dbReference type="PATRIC" id="fig|391937.3.peg.3811"/>
<accession>K2M571</accession>
<keyword evidence="3" id="KW-1185">Reference proteome</keyword>
<feature type="chain" id="PRO_5003860959" evidence="1">
    <location>
        <begin position="27"/>
        <end position="204"/>
    </location>
</feature>
<reference evidence="2 3" key="1">
    <citation type="journal article" date="2012" name="J. Bacteriol.">
        <title>Genome Sequence of Nitratireductor pacificus Type Strain pht-3B.</title>
        <authorList>
            <person name="Lai Q."/>
            <person name="Li G."/>
            <person name="Shao Z."/>
        </authorList>
    </citation>
    <scope>NUCLEOTIDE SEQUENCE [LARGE SCALE GENOMIC DNA]</scope>
    <source>
        <strain evidence="3">pht-3B</strain>
    </source>
</reference>
<proteinExistence type="predicted"/>
<feature type="signal peptide" evidence="1">
    <location>
        <begin position="1"/>
        <end position="26"/>
    </location>
</feature>